<organism evidence="5 6">
    <name type="scientific">Enhygromyxa salina</name>
    <dbReference type="NCBI Taxonomy" id="215803"/>
    <lineage>
        <taxon>Bacteria</taxon>
        <taxon>Pseudomonadati</taxon>
        <taxon>Myxococcota</taxon>
        <taxon>Polyangia</taxon>
        <taxon>Nannocystales</taxon>
        <taxon>Nannocystaceae</taxon>
        <taxon>Enhygromyxa</taxon>
    </lineage>
</organism>
<evidence type="ECO:0000259" key="3">
    <source>
        <dbReference type="PROSITE" id="PS50883"/>
    </source>
</evidence>
<dbReference type="InterPro" id="IPR000700">
    <property type="entry name" value="PAS-assoc_C"/>
</dbReference>
<feature type="domain" description="GGDEF" evidence="4">
    <location>
        <begin position="341"/>
        <end position="474"/>
    </location>
</feature>
<sequence>MAIRGARGGPSGRSPGRVRVGSVSSTSEIPQVVRGADLVVTGDHDISGEVAGWLTALRPPVHVRHVSRADSLDVLAAAVHQTTSPESSTAVENPEVILAAVELLDTTSLGWMRSMVANTRLPLIVVVSAHSAQRSALREQAREIGAIDCLLRDELSSPLLEASIAHARSHNLQVSRLVELRERFALAIRGARDGMWEWDLRRGRVYYSQRWRELLNLRNADVAPTLDSWLARVHPQDVERLRADLDANLEGRIAVHENEHRIRDGNNEWRWVLTRGVVDRSRDGRPLRMAGSLTDISPYRQREQALREQARHDSLTRLPDRRVFLERCARAIELSRAHDDYMFVVLLIAVDRLAQLRDSYGVAAADQVFAIMAKRLRACLRPEDHMFRFSTGKLAILIEDVEDPGFGTSVANRIHAAAAEPFEVEGATNFTTVSIGMTSSAHGYSRVEEVVADVSAATDSARDRGRNRYEIYDTSMRIESRTLLALEMAIRHAIDSEQFRLHYQPLVQIDQNTLLGFEALLRWDHPERGRISPAEFIPIAEDTGLIIPLGRWVIRDAIRTLHSWHEEFGVDHLVVSVNLSAKQVADPMLLETIDSALAETGLPPQCLKLELTESVMMDRVDEVTTLLQQIRARGVALWIDDFGTGYSSLGYLHRFPVDGLKIDRAFVSELDGTPESETMVRTILSLAANLGLSVIAEGIETEEQAAQLEKLGCLCCQGWLFGKAQEPEQIRAGLA</sequence>
<dbReference type="Gene3D" id="3.20.20.450">
    <property type="entry name" value="EAL domain"/>
    <property type="match status" value="1"/>
</dbReference>
<dbReference type="SUPFAM" id="SSF55073">
    <property type="entry name" value="Nucleotide cyclase"/>
    <property type="match status" value="1"/>
</dbReference>
<evidence type="ECO:0000259" key="4">
    <source>
        <dbReference type="PROSITE" id="PS50887"/>
    </source>
</evidence>
<dbReference type="RefSeq" id="WP_146155513.1">
    <property type="nucleotide sequence ID" value="NZ_PVNK01000108.1"/>
</dbReference>
<accession>A0A2S9YCT9</accession>
<dbReference type="Gene3D" id="3.30.450.20">
    <property type="entry name" value="PAS domain"/>
    <property type="match status" value="1"/>
</dbReference>
<dbReference type="AlphaFoldDB" id="A0A2S9YCT9"/>
<feature type="compositionally biased region" description="Gly residues" evidence="1">
    <location>
        <begin position="1"/>
        <end position="11"/>
    </location>
</feature>
<dbReference type="CDD" id="cd01948">
    <property type="entry name" value="EAL"/>
    <property type="match status" value="1"/>
</dbReference>
<dbReference type="InterPro" id="IPR043128">
    <property type="entry name" value="Rev_trsase/Diguanyl_cyclase"/>
</dbReference>
<evidence type="ECO:0000313" key="5">
    <source>
        <dbReference type="EMBL" id="PRQ02938.1"/>
    </source>
</evidence>
<feature type="domain" description="EAL" evidence="3">
    <location>
        <begin position="483"/>
        <end position="735"/>
    </location>
</feature>
<dbReference type="SMART" id="SM00052">
    <property type="entry name" value="EAL"/>
    <property type="match status" value="1"/>
</dbReference>
<dbReference type="Pfam" id="PF00990">
    <property type="entry name" value="GGDEF"/>
    <property type="match status" value="1"/>
</dbReference>
<dbReference type="SUPFAM" id="SSF55785">
    <property type="entry name" value="PYP-like sensor domain (PAS domain)"/>
    <property type="match status" value="1"/>
</dbReference>
<keyword evidence="6" id="KW-1185">Reference proteome</keyword>
<dbReference type="InterPro" id="IPR000160">
    <property type="entry name" value="GGDEF_dom"/>
</dbReference>
<dbReference type="SMART" id="SM00091">
    <property type="entry name" value="PAS"/>
    <property type="match status" value="1"/>
</dbReference>
<dbReference type="PANTHER" id="PTHR44757">
    <property type="entry name" value="DIGUANYLATE CYCLASE DGCP"/>
    <property type="match status" value="1"/>
</dbReference>
<evidence type="ECO:0000313" key="6">
    <source>
        <dbReference type="Proteomes" id="UP000237968"/>
    </source>
</evidence>
<dbReference type="InterPro" id="IPR001633">
    <property type="entry name" value="EAL_dom"/>
</dbReference>
<dbReference type="OrthoDB" id="9777298at2"/>
<feature type="domain" description="PAC" evidence="2">
    <location>
        <begin position="256"/>
        <end position="308"/>
    </location>
</feature>
<dbReference type="Pfam" id="PF08447">
    <property type="entry name" value="PAS_3"/>
    <property type="match status" value="1"/>
</dbReference>
<dbReference type="PROSITE" id="PS50883">
    <property type="entry name" value="EAL"/>
    <property type="match status" value="1"/>
</dbReference>
<dbReference type="InterPro" id="IPR029787">
    <property type="entry name" value="Nucleotide_cyclase"/>
</dbReference>
<dbReference type="SMART" id="SM00086">
    <property type="entry name" value="PAC"/>
    <property type="match status" value="1"/>
</dbReference>
<dbReference type="PROSITE" id="PS50887">
    <property type="entry name" value="GGDEF"/>
    <property type="match status" value="1"/>
</dbReference>
<dbReference type="PANTHER" id="PTHR44757:SF2">
    <property type="entry name" value="BIOFILM ARCHITECTURE MAINTENANCE PROTEIN MBAA"/>
    <property type="match status" value="1"/>
</dbReference>
<dbReference type="SUPFAM" id="SSF141868">
    <property type="entry name" value="EAL domain-like"/>
    <property type="match status" value="1"/>
</dbReference>
<dbReference type="InterPro" id="IPR035919">
    <property type="entry name" value="EAL_sf"/>
</dbReference>
<dbReference type="Proteomes" id="UP000237968">
    <property type="component" value="Unassembled WGS sequence"/>
</dbReference>
<evidence type="ECO:0000256" key="1">
    <source>
        <dbReference type="SAM" id="MobiDB-lite"/>
    </source>
</evidence>
<dbReference type="InterPro" id="IPR000014">
    <property type="entry name" value="PAS"/>
</dbReference>
<dbReference type="InterPro" id="IPR001610">
    <property type="entry name" value="PAC"/>
</dbReference>
<dbReference type="Pfam" id="PF00563">
    <property type="entry name" value="EAL"/>
    <property type="match status" value="1"/>
</dbReference>
<dbReference type="Gene3D" id="3.30.70.270">
    <property type="match status" value="1"/>
</dbReference>
<gene>
    <name evidence="5" type="primary">cph2_1</name>
    <name evidence="5" type="ORF">ENSA5_18770</name>
</gene>
<protein>
    <submittedName>
        <fullName evidence="5">Phytochrome-like protein cph2</fullName>
    </submittedName>
</protein>
<name>A0A2S9YCT9_9BACT</name>
<dbReference type="NCBIfam" id="TIGR00254">
    <property type="entry name" value="GGDEF"/>
    <property type="match status" value="1"/>
</dbReference>
<proteinExistence type="predicted"/>
<reference evidence="5 6" key="1">
    <citation type="submission" date="2018-03" db="EMBL/GenBank/DDBJ databases">
        <title>Draft Genome Sequences of the Obligatory Marine Myxobacteria Enhygromyxa salina SWB005.</title>
        <authorList>
            <person name="Poehlein A."/>
            <person name="Moghaddam J.A."/>
            <person name="Harms H."/>
            <person name="Alanjari M."/>
            <person name="Koenig G.M."/>
            <person name="Daniel R."/>
            <person name="Schaeberle T.F."/>
        </authorList>
    </citation>
    <scope>NUCLEOTIDE SEQUENCE [LARGE SCALE GENOMIC DNA]</scope>
    <source>
        <strain evidence="5 6">SWB005</strain>
    </source>
</reference>
<dbReference type="EMBL" id="PVNK01000108">
    <property type="protein sequence ID" value="PRQ02938.1"/>
    <property type="molecule type" value="Genomic_DNA"/>
</dbReference>
<dbReference type="InterPro" id="IPR052155">
    <property type="entry name" value="Biofilm_reg_signaling"/>
</dbReference>
<feature type="region of interest" description="Disordered" evidence="1">
    <location>
        <begin position="1"/>
        <end position="25"/>
    </location>
</feature>
<evidence type="ECO:0000259" key="2">
    <source>
        <dbReference type="PROSITE" id="PS50113"/>
    </source>
</evidence>
<comment type="caution">
    <text evidence="5">The sequence shown here is derived from an EMBL/GenBank/DDBJ whole genome shotgun (WGS) entry which is preliminary data.</text>
</comment>
<feature type="compositionally biased region" description="Low complexity" evidence="1">
    <location>
        <begin position="12"/>
        <end position="25"/>
    </location>
</feature>
<dbReference type="PROSITE" id="PS50113">
    <property type="entry name" value="PAC"/>
    <property type="match status" value="1"/>
</dbReference>
<dbReference type="SMART" id="SM00267">
    <property type="entry name" value="GGDEF"/>
    <property type="match status" value="1"/>
</dbReference>
<dbReference type="CDD" id="cd01949">
    <property type="entry name" value="GGDEF"/>
    <property type="match status" value="1"/>
</dbReference>
<dbReference type="InterPro" id="IPR035965">
    <property type="entry name" value="PAS-like_dom_sf"/>
</dbReference>
<dbReference type="CDD" id="cd00130">
    <property type="entry name" value="PAS"/>
    <property type="match status" value="1"/>
</dbReference>
<dbReference type="FunFam" id="3.20.20.450:FF:000001">
    <property type="entry name" value="Cyclic di-GMP phosphodiesterase yahA"/>
    <property type="match status" value="1"/>
</dbReference>
<dbReference type="InterPro" id="IPR013655">
    <property type="entry name" value="PAS_fold_3"/>
</dbReference>